<reference evidence="1" key="2">
    <citation type="journal article" date="2021" name="PeerJ">
        <title>Extensive microbial diversity within the chicken gut microbiome revealed by metagenomics and culture.</title>
        <authorList>
            <person name="Gilroy R."/>
            <person name="Ravi A."/>
            <person name="Getino M."/>
            <person name="Pursley I."/>
            <person name="Horton D.L."/>
            <person name="Alikhan N.F."/>
            <person name="Baker D."/>
            <person name="Gharbi K."/>
            <person name="Hall N."/>
            <person name="Watson M."/>
            <person name="Adriaenssens E.M."/>
            <person name="Foster-Nyarko E."/>
            <person name="Jarju S."/>
            <person name="Secka A."/>
            <person name="Antonio M."/>
            <person name="Oren A."/>
            <person name="Chaudhuri R.R."/>
            <person name="La Ragione R."/>
            <person name="Hildebrand F."/>
            <person name="Pallen M.J."/>
        </authorList>
    </citation>
    <scope>NUCLEOTIDE SEQUENCE</scope>
    <source>
        <strain evidence="1">6276</strain>
    </source>
</reference>
<evidence type="ECO:0000313" key="2">
    <source>
        <dbReference type="Proteomes" id="UP000823928"/>
    </source>
</evidence>
<gene>
    <name evidence="1" type="ORF">IAC10_07435</name>
</gene>
<keyword evidence="1" id="KW-0675">Receptor</keyword>
<protein>
    <submittedName>
        <fullName evidence="1">Toll/interleukin-1 receptor domain-containing protein</fullName>
    </submittedName>
</protein>
<dbReference type="EMBL" id="DVIU01000145">
    <property type="protein sequence ID" value="HIS36446.1"/>
    <property type="molecule type" value="Genomic_DNA"/>
</dbReference>
<dbReference type="InterPro" id="IPR035897">
    <property type="entry name" value="Toll_tir_struct_dom_sf"/>
</dbReference>
<dbReference type="Proteomes" id="UP000823928">
    <property type="component" value="Unassembled WGS sequence"/>
</dbReference>
<reference evidence="1" key="1">
    <citation type="submission" date="2020-10" db="EMBL/GenBank/DDBJ databases">
        <authorList>
            <person name="Gilroy R."/>
        </authorList>
    </citation>
    <scope>NUCLEOTIDE SEQUENCE</scope>
    <source>
        <strain evidence="1">6276</strain>
    </source>
</reference>
<accession>A0A9D1EYR3</accession>
<evidence type="ECO:0000313" key="1">
    <source>
        <dbReference type="EMBL" id="HIS36446.1"/>
    </source>
</evidence>
<dbReference type="SUPFAM" id="SSF52200">
    <property type="entry name" value="Toll/Interleukin receptor TIR domain"/>
    <property type="match status" value="1"/>
</dbReference>
<sequence length="244" mass="29242">MLFLCFSVLDRLPLINNFNQFIGNFGIETWYDRRNIFLGDKRHEVNITKGAKSDAVDYAVIFYSDNFKNGNICLDEYDILVERYKRKEIHLFPVFIGNAPQKIEDRFSLFKELVYKEIKSEEDFLRLSLHIVAKITEDKLQGSSIKTIQEYLNVADPERLIFELLRDYENINKNNMSMRIGVLFNIFKTITFQQSCEYFYKKTMNYLFYSNCYMDYTYEEKRELQIMENIVILESLRLFPIPKN</sequence>
<comment type="caution">
    <text evidence="1">The sequence shown here is derived from an EMBL/GenBank/DDBJ whole genome shotgun (WGS) entry which is preliminary data.</text>
</comment>
<organism evidence="1 2">
    <name type="scientific">Candidatus Scatousia excrementigallinarum</name>
    <dbReference type="NCBI Taxonomy" id="2840935"/>
    <lineage>
        <taxon>Bacteria</taxon>
        <taxon>Candidatus Scatousia</taxon>
    </lineage>
</organism>
<name>A0A9D1EYR3_9BACT</name>
<dbReference type="AlphaFoldDB" id="A0A9D1EYR3"/>
<proteinExistence type="predicted"/>
<dbReference type="Gene3D" id="3.40.50.10140">
    <property type="entry name" value="Toll/interleukin-1 receptor homology (TIR) domain"/>
    <property type="match status" value="1"/>
</dbReference>